<feature type="compositionally biased region" description="Polar residues" evidence="5">
    <location>
        <begin position="1"/>
        <end position="16"/>
    </location>
</feature>
<dbReference type="OrthoDB" id="27975at2759"/>
<dbReference type="AlphaFoldDB" id="A0A9N8JFS3"/>
<dbReference type="GO" id="GO:0016925">
    <property type="term" value="P:protein sumoylation"/>
    <property type="evidence" value="ECO:0007669"/>
    <property type="project" value="TreeGrafter"/>
</dbReference>
<keyword evidence="8" id="KW-1185">Reference proteome</keyword>
<accession>A0A9N8JFS3</accession>
<comment type="caution">
    <text evidence="7">The sequence shown here is derived from an EMBL/GenBank/DDBJ whole genome shotgun (WGS) entry which is preliminary data.</text>
</comment>
<evidence type="ECO:0000313" key="8">
    <source>
        <dbReference type="Proteomes" id="UP000714618"/>
    </source>
</evidence>
<evidence type="ECO:0000313" key="7">
    <source>
        <dbReference type="EMBL" id="CAD0086144.1"/>
    </source>
</evidence>
<keyword evidence="2 4" id="KW-0863">Zinc-finger</keyword>
<evidence type="ECO:0000256" key="5">
    <source>
        <dbReference type="SAM" id="MobiDB-lite"/>
    </source>
</evidence>
<feature type="region of interest" description="Disordered" evidence="5">
    <location>
        <begin position="758"/>
        <end position="783"/>
    </location>
</feature>
<name>A0A9N8JFS3_9PEZI</name>
<proteinExistence type="predicted"/>
<dbReference type="EMBL" id="CAIJEO010000002">
    <property type="protein sequence ID" value="CAD0086144.1"/>
    <property type="molecule type" value="Genomic_DNA"/>
</dbReference>
<gene>
    <name evidence="7" type="ORF">AWRI4233_LOCUS738</name>
</gene>
<feature type="compositionally biased region" description="Polar residues" evidence="5">
    <location>
        <begin position="26"/>
        <end position="38"/>
    </location>
</feature>
<feature type="compositionally biased region" description="Low complexity" evidence="5">
    <location>
        <begin position="283"/>
        <end position="312"/>
    </location>
</feature>
<dbReference type="InterPro" id="IPR013083">
    <property type="entry name" value="Znf_RING/FYVE/PHD"/>
</dbReference>
<evidence type="ECO:0000259" key="6">
    <source>
        <dbReference type="PROSITE" id="PS51044"/>
    </source>
</evidence>
<reference evidence="7" key="1">
    <citation type="submission" date="2020-06" db="EMBL/GenBank/DDBJ databases">
        <authorList>
            <person name="Onetto C."/>
        </authorList>
    </citation>
    <scope>NUCLEOTIDE SEQUENCE</scope>
</reference>
<dbReference type="PANTHER" id="PTHR10782">
    <property type="entry name" value="ZINC FINGER MIZ DOMAIN-CONTAINING PROTEIN"/>
    <property type="match status" value="1"/>
</dbReference>
<dbReference type="InterPro" id="IPR004181">
    <property type="entry name" value="Znf_MIZ"/>
</dbReference>
<evidence type="ECO:0000256" key="4">
    <source>
        <dbReference type="PROSITE-ProRule" id="PRU00452"/>
    </source>
</evidence>
<feature type="domain" description="SP-RING-type" evidence="6">
    <location>
        <begin position="648"/>
        <end position="743"/>
    </location>
</feature>
<dbReference type="Pfam" id="PF02891">
    <property type="entry name" value="zf-MIZ"/>
    <property type="match status" value="1"/>
</dbReference>
<dbReference type="PROSITE" id="PS51044">
    <property type="entry name" value="ZF_SP_RING"/>
    <property type="match status" value="1"/>
</dbReference>
<feature type="compositionally biased region" description="Pro residues" evidence="5">
    <location>
        <begin position="158"/>
        <end position="167"/>
    </location>
</feature>
<feature type="compositionally biased region" description="Polar residues" evidence="5">
    <location>
        <begin position="132"/>
        <end position="155"/>
    </location>
</feature>
<dbReference type="Proteomes" id="UP000714618">
    <property type="component" value="Unassembled WGS sequence"/>
</dbReference>
<sequence>MPQNMALSPSESSANARNILGRPAQRQYSWMQQSSILSQPPLRASAKHRLTATDSATPQCASPTTAQVQSPPVQDVHETAVPDTSIARNFLPSPTPSDHHHKSPSLATAHQLSREPAARQSPHQTALHRDSAQPSARVTTNRHVSVTSATSSSRQPTEPVPSLPPPSASNTRSTNVPSHPISSNNAPPFGPQWSTVFPSGECTKRLSDFAAAHGSLTDADLERLGILYDATQSNDCPTTNPANIIPNTTTTAHQPTLAPIGTAMLNPGMTRSQLPHPGQNHIQPSQQAQATTPTGAQLQAAQMEAQRHMQLQQMRARAQAQAQAQAQAVQPPFPAHFQNHPQGASLPAPAFFQNTFFQQGANVQPHQSMRQNNTAIHDAAQIQALMMYQQEMLPQPPVLPSNSLRAPPRPRGARSNPPPRLFFPGANPAVPQPAQPDYRRSALHQAHLRSPVLIPKTLDTLTSAASNDYYRSVLGFALPPHRLANQPVQEIHFQLPPQAIARLLKVRLSNDGDPPIGEIDTNSLMLRLRCCEVAPSGPLPTENKWILLDGTWPVPAYFAINEIALEPRRKLHHGKHLPIDITHCISSEANKLVVRINRSKNDKSPFNYAIAVEVVGFATRKGIKEACMKRLIPAEQILDSIKKSLTSHDDDLIVQSNFNLHLYEPFSNSRIFKIPVRGSDCLHKQAFDLDVFLETRLEQQSQPHKVRISKVDAWKCPICKADSRPQSLIVDGFLMAVRETLAARNMLETRAIDVESDGSWTAVQEAHDDEETDDEAAPAPKKPIEVILIDD</sequence>
<dbReference type="Gene3D" id="3.30.40.10">
    <property type="entry name" value="Zinc/RING finger domain, C3HC4 (zinc finger)"/>
    <property type="match status" value="1"/>
</dbReference>
<feature type="region of interest" description="Disordered" evidence="5">
    <location>
        <begin position="394"/>
        <end position="418"/>
    </location>
</feature>
<organism evidence="7 8">
    <name type="scientific">Aureobasidium mustum</name>
    <dbReference type="NCBI Taxonomy" id="2773714"/>
    <lineage>
        <taxon>Eukaryota</taxon>
        <taxon>Fungi</taxon>
        <taxon>Dikarya</taxon>
        <taxon>Ascomycota</taxon>
        <taxon>Pezizomycotina</taxon>
        <taxon>Dothideomycetes</taxon>
        <taxon>Dothideomycetidae</taxon>
        <taxon>Dothideales</taxon>
        <taxon>Saccotheciaceae</taxon>
        <taxon>Aureobasidium</taxon>
    </lineage>
</organism>
<dbReference type="GO" id="GO:0000785">
    <property type="term" value="C:chromatin"/>
    <property type="evidence" value="ECO:0007669"/>
    <property type="project" value="TreeGrafter"/>
</dbReference>
<evidence type="ECO:0000256" key="3">
    <source>
        <dbReference type="ARBA" id="ARBA00022833"/>
    </source>
</evidence>
<keyword evidence="1" id="KW-0479">Metal-binding</keyword>
<feature type="region of interest" description="Disordered" evidence="5">
    <location>
        <begin position="1"/>
        <end position="194"/>
    </location>
</feature>
<feature type="compositionally biased region" description="Acidic residues" evidence="5">
    <location>
        <begin position="767"/>
        <end position="776"/>
    </location>
</feature>
<feature type="compositionally biased region" description="Polar residues" evidence="5">
    <location>
        <begin position="170"/>
        <end position="194"/>
    </location>
</feature>
<feature type="region of interest" description="Disordered" evidence="5">
    <location>
        <begin position="276"/>
        <end position="312"/>
    </location>
</feature>
<feature type="compositionally biased region" description="Polar residues" evidence="5">
    <location>
        <begin position="52"/>
        <end position="72"/>
    </location>
</feature>
<dbReference type="GO" id="GO:0061665">
    <property type="term" value="F:SUMO ligase activity"/>
    <property type="evidence" value="ECO:0007669"/>
    <property type="project" value="TreeGrafter"/>
</dbReference>
<dbReference type="GO" id="GO:0008270">
    <property type="term" value="F:zinc ion binding"/>
    <property type="evidence" value="ECO:0007669"/>
    <property type="project" value="UniProtKB-KW"/>
</dbReference>
<evidence type="ECO:0000256" key="2">
    <source>
        <dbReference type="ARBA" id="ARBA00022771"/>
    </source>
</evidence>
<keyword evidence="3" id="KW-0862">Zinc</keyword>
<evidence type="ECO:0000256" key="1">
    <source>
        <dbReference type="ARBA" id="ARBA00022723"/>
    </source>
</evidence>
<dbReference type="PANTHER" id="PTHR10782:SF4">
    <property type="entry name" value="TONALLI, ISOFORM E"/>
    <property type="match status" value="1"/>
</dbReference>
<protein>
    <recommendedName>
        <fullName evidence="6">SP-RING-type domain-containing protein</fullName>
    </recommendedName>
</protein>